<evidence type="ECO:0000313" key="3">
    <source>
        <dbReference type="Proteomes" id="UP000036908"/>
    </source>
</evidence>
<keyword evidence="1" id="KW-1133">Transmembrane helix</keyword>
<organism evidence="2 3">
    <name type="scientific">Roseivirga seohaensis subsp. aquiponti</name>
    <dbReference type="NCBI Taxonomy" id="1566026"/>
    <lineage>
        <taxon>Bacteria</taxon>
        <taxon>Pseudomonadati</taxon>
        <taxon>Bacteroidota</taxon>
        <taxon>Cytophagia</taxon>
        <taxon>Cytophagales</taxon>
        <taxon>Roseivirgaceae</taxon>
        <taxon>Roseivirga</taxon>
    </lineage>
</organism>
<feature type="transmembrane region" description="Helical" evidence="1">
    <location>
        <begin position="21"/>
        <end position="39"/>
    </location>
</feature>
<reference evidence="3" key="1">
    <citation type="submission" date="2014-11" db="EMBL/GenBank/DDBJ databases">
        <title>Genome sequencing of Roseivirga sp. D-25.</title>
        <authorList>
            <person name="Selvaratnam C."/>
            <person name="Thevarajoo S."/>
            <person name="Goh K.M."/>
            <person name="Eee R."/>
            <person name="Chan K.-G."/>
            <person name="Chong C.S."/>
        </authorList>
    </citation>
    <scope>NUCLEOTIDE SEQUENCE [LARGE SCALE GENOMIC DNA]</scope>
    <source>
        <strain evidence="3">D-25</strain>
    </source>
</reference>
<evidence type="ECO:0000313" key="2">
    <source>
        <dbReference type="EMBL" id="KOF02189.1"/>
    </source>
</evidence>
<protein>
    <submittedName>
        <fullName evidence="2">Uncharacterized protein</fullName>
    </submittedName>
</protein>
<accession>A0A0L8AIH6</accession>
<keyword evidence="1" id="KW-0472">Membrane</keyword>
<dbReference type="EMBL" id="JSVA01000015">
    <property type="protein sequence ID" value="KOF02189.1"/>
    <property type="molecule type" value="Genomic_DNA"/>
</dbReference>
<comment type="caution">
    <text evidence="2">The sequence shown here is derived from an EMBL/GenBank/DDBJ whole genome shotgun (WGS) entry which is preliminary data.</text>
</comment>
<dbReference type="AlphaFoldDB" id="A0A0L8AIH6"/>
<gene>
    <name evidence="2" type="ORF">OB69_13195</name>
</gene>
<keyword evidence="3" id="KW-1185">Reference proteome</keyword>
<name>A0A0L8AIH6_9BACT</name>
<evidence type="ECO:0000256" key="1">
    <source>
        <dbReference type="SAM" id="Phobius"/>
    </source>
</evidence>
<keyword evidence="1" id="KW-0812">Transmembrane</keyword>
<dbReference type="PATRIC" id="fig|1566026.4.peg.937"/>
<dbReference type="Proteomes" id="UP000036908">
    <property type="component" value="Unassembled WGS sequence"/>
</dbReference>
<sequence length="184" mass="20923">MRGHNSLLQLVKVLLKMGSRIYFCLFMVLVSVVLFSMQLPNVHQLKHTPKLTVTELDFGTEAVTFCMHEGVKIRFKLALDDFGTEDVVVKISKGEVDLKTWEAETFTYLINPKAEAFEVEVWVKTKDVVEIQVPVVNGKLANYDVSGAFDTSNAKWKPISEVFQVDGDYVKVISNWKLYGRICE</sequence>
<proteinExistence type="predicted"/>